<gene>
    <name evidence="1" type="ORF">HMPREF9211_0555</name>
</gene>
<dbReference type="Gene3D" id="3.20.20.140">
    <property type="entry name" value="Metal-dependent hydrolases"/>
    <property type="match status" value="1"/>
</dbReference>
<proteinExistence type="predicted"/>
<dbReference type="AlphaFoldDB" id="E1NR11"/>
<protein>
    <recommendedName>
        <fullName evidence="3">Amidohydrolase-related domain-containing protein</fullName>
    </recommendedName>
</protein>
<dbReference type="EMBL" id="AEHQ01000001">
    <property type="protein sequence ID" value="EFO71453.1"/>
    <property type="molecule type" value="Genomic_DNA"/>
</dbReference>
<accession>E1NR11</accession>
<evidence type="ECO:0000313" key="2">
    <source>
        <dbReference type="Proteomes" id="UP000003648"/>
    </source>
</evidence>
<dbReference type="Proteomes" id="UP000003648">
    <property type="component" value="Unassembled WGS sequence"/>
</dbReference>
<organism evidence="1 2">
    <name type="scientific">Lactobacillus iners LactinV 01V1-a</name>
    <dbReference type="NCBI Taxonomy" id="879297"/>
    <lineage>
        <taxon>Bacteria</taxon>
        <taxon>Bacillati</taxon>
        <taxon>Bacillota</taxon>
        <taxon>Bacilli</taxon>
        <taxon>Lactobacillales</taxon>
        <taxon>Lactobacillaceae</taxon>
        <taxon>Lactobacillus</taxon>
    </lineage>
</organism>
<sequence>MASYIPAKSINKLKYCGVIEPDHPADFIILNSDLTLVETYVNGISRYKND</sequence>
<reference evidence="1 2" key="1">
    <citation type="submission" date="2010-09" db="EMBL/GenBank/DDBJ databases">
        <authorList>
            <person name="Durkin A.S."/>
            <person name="Madupu R."/>
            <person name="Torralba M."/>
            <person name="Gillis M."/>
            <person name="Methe B."/>
            <person name="Sutton G."/>
            <person name="Nelson K.E."/>
        </authorList>
    </citation>
    <scope>NUCLEOTIDE SEQUENCE [LARGE SCALE GENOMIC DNA]</scope>
    <source>
        <strain evidence="1 2">LactinV 01V1-a</strain>
    </source>
</reference>
<name>E1NR11_9LACO</name>
<dbReference type="InterPro" id="IPR011059">
    <property type="entry name" value="Metal-dep_hydrolase_composite"/>
</dbReference>
<dbReference type="GO" id="GO:0016810">
    <property type="term" value="F:hydrolase activity, acting on carbon-nitrogen (but not peptide) bonds"/>
    <property type="evidence" value="ECO:0007669"/>
    <property type="project" value="InterPro"/>
</dbReference>
<comment type="caution">
    <text evidence="1">The sequence shown here is derived from an EMBL/GenBank/DDBJ whole genome shotgun (WGS) entry which is preliminary data.</text>
</comment>
<dbReference type="Gene3D" id="2.30.40.10">
    <property type="entry name" value="Urease, subunit C, domain 1"/>
    <property type="match status" value="1"/>
</dbReference>
<evidence type="ECO:0000313" key="1">
    <source>
        <dbReference type="EMBL" id="EFO71453.1"/>
    </source>
</evidence>
<evidence type="ECO:0008006" key="3">
    <source>
        <dbReference type="Google" id="ProtNLM"/>
    </source>
</evidence>